<organism evidence="1 2">
    <name type="scientific">Rangifer tarandus platyrhynchus</name>
    <name type="common">Svalbard reindeer</name>
    <dbReference type="NCBI Taxonomy" id="3082113"/>
    <lineage>
        <taxon>Eukaryota</taxon>
        <taxon>Metazoa</taxon>
        <taxon>Chordata</taxon>
        <taxon>Craniata</taxon>
        <taxon>Vertebrata</taxon>
        <taxon>Euteleostomi</taxon>
        <taxon>Mammalia</taxon>
        <taxon>Eutheria</taxon>
        <taxon>Laurasiatheria</taxon>
        <taxon>Artiodactyla</taxon>
        <taxon>Ruminantia</taxon>
        <taxon>Pecora</taxon>
        <taxon>Cervidae</taxon>
        <taxon>Odocoileinae</taxon>
        <taxon>Rangifer</taxon>
    </lineage>
</organism>
<gene>
    <name evidence="1" type="ORF">MRATA1EN1_LOCUS5699</name>
</gene>
<sequence length="125" mass="14060">MNTHLPLPPSASWPPLTKGGVKMEPVLPPTEARIIRPFVCCFQHLYSIQHMLPYPYGAGKSTGLSSLPRKSGTAGKNVECREMSRLLESFLYSYHHLNTENSLILVRFAHNELCLCKLLFCFLGL</sequence>
<proteinExistence type="predicted"/>
<name>A0ABN8Y574_RANTA</name>
<protein>
    <submittedName>
        <fullName evidence="1">Uncharacterized protein</fullName>
    </submittedName>
</protein>
<reference evidence="1" key="1">
    <citation type="submission" date="2023-04" db="EMBL/GenBank/DDBJ databases">
        <authorList>
            <consortium name="ELIXIR-Norway"/>
        </authorList>
    </citation>
    <scope>NUCLEOTIDE SEQUENCE [LARGE SCALE GENOMIC DNA]</scope>
</reference>
<accession>A0ABN8Y574</accession>
<keyword evidence="2" id="KW-1185">Reference proteome</keyword>
<dbReference type="EMBL" id="OX459951">
    <property type="protein sequence ID" value="CAI9156737.1"/>
    <property type="molecule type" value="Genomic_DNA"/>
</dbReference>
<evidence type="ECO:0000313" key="2">
    <source>
        <dbReference type="Proteomes" id="UP001176941"/>
    </source>
</evidence>
<dbReference type="Proteomes" id="UP001176941">
    <property type="component" value="Chromosome 15"/>
</dbReference>
<evidence type="ECO:0000313" key="1">
    <source>
        <dbReference type="EMBL" id="CAI9156737.1"/>
    </source>
</evidence>